<dbReference type="CDD" id="cd04301">
    <property type="entry name" value="NAT_SF"/>
    <property type="match status" value="1"/>
</dbReference>
<evidence type="ECO:0000313" key="15">
    <source>
        <dbReference type="Proteomes" id="UP000030106"/>
    </source>
</evidence>
<feature type="region of interest" description="Disordered" evidence="12">
    <location>
        <begin position="408"/>
        <end position="427"/>
    </location>
</feature>
<reference evidence="14 15" key="1">
    <citation type="submission" date="2012-10" db="EMBL/GenBank/DDBJ databases">
        <title>Genome sequencing and analysis of entomopathogenic fungi Beauveria bassiana D1-5.</title>
        <authorList>
            <person name="Li Q."/>
            <person name="Wang L."/>
            <person name="Zhang Z."/>
            <person name="Wang Q."/>
            <person name="Ren J."/>
            <person name="Wang M."/>
            <person name="Xu W."/>
            <person name="Wang J."/>
            <person name="Lu Y."/>
            <person name="Du Q."/>
            <person name="Sun Z."/>
        </authorList>
    </citation>
    <scope>NUCLEOTIDE SEQUENCE [LARGE SCALE GENOMIC DNA]</scope>
    <source>
        <strain evidence="14 15">D1-5</strain>
    </source>
</reference>
<feature type="domain" description="N-acetyltransferase" evidence="13">
    <location>
        <begin position="282"/>
        <end position="388"/>
    </location>
</feature>
<dbReference type="eggNOG" id="KOG2488">
    <property type="taxonomic scope" value="Eukaryota"/>
</dbReference>
<comment type="catalytic activity">
    <reaction evidence="11">
        <text>N-terminal L-seryl-[histone H4] + acetyl-CoA = N-terminal N(alpha)-acetyl-L-seryl-[histone H4] + CoA + H(+)</text>
        <dbReference type="Rhea" id="RHEA:50596"/>
        <dbReference type="Rhea" id="RHEA-COMP:12740"/>
        <dbReference type="Rhea" id="RHEA-COMP:12743"/>
        <dbReference type="ChEBI" id="CHEBI:15378"/>
        <dbReference type="ChEBI" id="CHEBI:57287"/>
        <dbReference type="ChEBI" id="CHEBI:57288"/>
        <dbReference type="ChEBI" id="CHEBI:64738"/>
        <dbReference type="ChEBI" id="CHEBI:83690"/>
        <dbReference type="EC" id="2.3.1.257"/>
    </reaction>
</comment>
<keyword evidence="9" id="KW-0012">Acyltransferase</keyword>
<dbReference type="GO" id="GO:0010485">
    <property type="term" value="F:histone H4 acetyltransferase activity"/>
    <property type="evidence" value="ECO:0007669"/>
    <property type="project" value="InterPro"/>
</dbReference>
<evidence type="ECO:0000256" key="8">
    <source>
        <dbReference type="ARBA" id="ARBA00023242"/>
    </source>
</evidence>
<dbReference type="GO" id="GO:0043998">
    <property type="term" value="F:histone H2A acetyltransferase activity"/>
    <property type="evidence" value="ECO:0007669"/>
    <property type="project" value="InterPro"/>
</dbReference>
<dbReference type="InterPro" id="IPR000182">
    <property type="entry name" value="GNAT_dom"/>
</dbReference>
<keyword evidence="7 14" id="KW-0808">Transferase</keyword>
<gene>
    <name evidence="14" type="ORF">BBAD15_g2185</name>
</gene>
<feature type="compositionally biased region" description="Polar residues" evidence="12">
    <location>
        <begin position="266"/>
        <end position="277"/>
    </location>
</feature>
<dbReference type="STRING" id="1245745.A0A0A2W0W1"/>
<feature type="region of interest" description="Disordered" evidence="12">
    <location>
        <begin position="134"/>
        <end position="154"/>
    </location>
</feature>
<comment type="catalytic activity">
    <reaction evidence="10">
        <text>N-terminal L-seryl-[histone H2A] + acetyl-CoA = N-terminal N(alpha)-acetyl-L-seryl-[histone H2A] + CoA + H(+)</text>
        <dbReference type="Rhea" id="RHEA:50600"/>
        <dbReference type="Rhea" id="RHEA-COMP:12742"/>
        <dbReference type="Rhea" id="RHEA-COMP:12744"/>
        <dbReference type="ChEBI" id="CHEBI:15378"/>
        <dbReference type="ChEBI" id="CHEBI:57287"/>
        <dbReference type="ChEBI" id="CHEBI:57288"/>
        <dbReference type="ChEBI" id="CHEBI:64738"/>
        <dbReference type="ChEBI" id="CHEBI:83690"/>
        <dbReference type="EC" id="2.3.1.257"/>
    </reaction>
</comment>
<evidence type="ECO:0000256" key="2">
    <source>
        <dbReference type="ARBA" id="ARBA00004496"/>
    </source>
</evidence>
<evidence type="ECO:0000256" key="5">
    <source>
        <dbReference type="ARBA" id="ARBA00015043"/>
    </source>
</evidence>
<accession>A0A0A2W0W1</accession>
<evidence type="ECO:0000256" key="7">
    <source>
        <dbReference type="ARBA" id="ARBA00022679"/>
    </source>
</evidence>
<dbReference type="OrthoDB" id="424551at2759"/>
<evidence type="ECO:0000313" key="14">
    <source>
        <dbReference type="EMBL" id="KGQ12070.1"/>
    </source>
</evidence>
<evidence type="ECO:0000259" key="13">
    <source>
        <dbReference type="PROSITE" id="PS51186"/>
    </source>
</evidence>
<dbReference type="Proteomes" id="UP000030106">
    <property type="component" value="Unassembled WGS sequence"/>
</dbReference>
<protein>
    <recommendedName>
        <fullName evidence="5">N-alpha-acetyltransferase 40</fullName>
        <ecNumber evidence="4">2.3.1.257</ecNumber>
    </recommendedName>
</protein>
<dbReference type="PROSITE" id="PS51186">
    <property type="entry name" value="GNAT"/>
    <property type="match status" value="1"/>
</dbReference>
<dbReference type="GO" id="GO:1990189">
    <property type="term" value="F:protein N-terminal-serine acetyltransferase activity"/>
    <property type="evidence" value="ECO:0007669"/>
    <property type="project" value="UniProtKB-EC"/>
</dbReference>
<keyword evidence="6" id="KW-0963">Cytoplasm</keyword>
<organism evidence="14 15">
    <name type="scientific">Beauveria bassiana D1-5</name>
    <dbReference type="NCBI Taxonomy" id="1245745"/>
    <lineage>
        <taxon>Eukaryota</taxon>
        <taxon>Fungi</taxon>
        <taxon>Dikarya</taxon>
        <taxon>Ascomycota</taxon>
        <taxon>Pezizomycotina</taxon>
        <taxon>Sordariomycetes</taxon>
        <taxon>Hypocreomycetidae</taxon>
        <taxon>Hypocreales</taxon>
        <taxon>Cordycipitaceae</taxon>
        <taxon>Beauveria</taxon>
    </lineage>
</organism>
<proteinExistence type="inferred from homology"/>
<dbReference type="AlphaFoldDB" id="A0A0A2W0W1"/>
<keyword evidence="8" id="KW-0539">Nucleus</keyword>
<dbReference type="EC" id="2.3.1.257" evidence="4"/>
<evidence type="ECO:0000256" key="11">
    <source>
        <dbReference type="ARBA" id="ARBA00049524"/>
    </source>
</evidence>
<evidence type="ECO:0000256" key="9">
    <source>
        <dbReference type="ARBA" id="ARBA00023315"/>
    </source>
</evidence>
<dbReference type="InterPro" id="IPR039949">
    <property type="entry name" value="NAA40"/>
</dbReference>
<dbReference type="Gene3D" id="3.40.630.30">
    <property type="match status" value="1"/>
</dbReference>
<dbReference type="PANTHER" id="PTHR20531:SF1">
    <property type="entry name" value="N-ALPHA-ACETYLTRANSFERASE 40"/>
    <property type="match status" value="1"/>
</dbReference>
<evidence type="ECO:0000256" key="3">
    <source>
        <dbReference type="ARBA" id="ARBA00008870"/>
    </source>
</evidence>
<comment type="subcellular location">
    <subcellularLocation>
        <location evidence="2">Cytoplasm</location>
    </subcellularLocation>
    <subcellularLocation>
        <location evidence="1">Nucleus</location>
    </subcellularLocation>
</comment>
<evidence type="ECO:0000256" key="10">
    <source>
        <dbReference type="ARBA" id="ARBA00047821"/>
    </source>
</evidence>
<dbReference type="SUPFAM" id="SSF55729">
    <property type="entry name" value="Acyl-CoA N-acyltransferases (Nat)"/>
    <property type="match status" value="1"/>
</dbReference>
<dbReference type="GO" id="GO:0005634">
    <property type="term" value="C:nucleus"/>
    <property type="evidence" value="ECO:0007669"/>
    <property type="project" value="UniProtKB-SubCell"/>
</dbReference>
<dbReference type="PANTHER" id="PTHR20531">
    <property type="entry name" value="N-ALPHA-ACETYLTRANSFERASE 40"/>
    <property type="match status" value="1"/>
</dbReference>
<dbReference type="HOGENOM" id="CLU_642474_0_0_1"/>
<dbReference type="Pfam" id="PF00583">
    <property type="entry name" value="Acetyltransf_1"/>
    <property type="match status" value="1"/>
</dbReference>
<sequence>MDLLATPQLSKLQAKATLSSTHLPHEHVGNGVDIPNADAFRERADFARTLCRAVVFPGCRRAVAVFTASAHDAVAAAAAAGSRHEGAQFRQEEMRALQDDSSNVTVTTFTPPKTHFTKSVLIAVDSRLRPVLPLMGSAPDTKRRTAAAPRRRRVDTRAANKAIAAARNLTNQDFVEKYIHPRNNSDATWPRWTHPKTREQYVTSLRSPEDMQDAELEACFGLVERTSSHDYRRAAGGWHPEAKRAEMRSPGLRYILVRGAPAEEATASSDKSATENSGDGGGGEIRAFTSFMPTWEDNKPVVYCYEIHLLPELEGTGLGRLLMSHVTTAANRIGALHKTMLTCFTANARARRFYEKLGFAVDDSSPRPRRLRDKVVEPEYVIMYRPTRSDDDADADADAAVNVDVDATAAAADDGNEHREKRAKRVV</sequence>
<name>A0A0A2W0W1_BEABA</name>
<evidence type="ECO:0000256" key="1">
    <source>
        <dbReference type="ARBA" id="ARBA00004123"/>
    </source>
</evidence>
<feature type="region of interest" description="Disordered" evidence="12">
    <location>
        <begin position="263"/>
        <end position="282"/>
    </location>
</feature>
<evidence type="ECO:0000256" key="4">
    <source>
        <dbReference type="ARBA" id="ARBA00012950"/>
    </source>
</evidence>
<evidence type="ECO:0000256" key="6">
    <source>
        <dbReference type="ARBA" id="ARBA00022490"/>
    </source>
</evidence>
<dbReference type="EMBL" id="ANFO01000147">
    <property type="protein sequence ID" value="KGQ12070.1"/>
    <property type="molecule type" value="Genomic_DNA"/>
</dbReference>
<dbReference type="GO" id="GO:0005737">
    <property type="term" value="C:cytoplasm"/>
    <property type="evidence" value="ECO:0007669"/>
    <property type="project" value="UniProtKB-SubCell"/>
</dbReference>
<comment type="caution">
    <text evidence="14">The sequence shown here is derived from an EMBL/GenBank/DDBJ whole genome shotgun (WGS) entry which is preliminary data.</text>
</comment>
<dbReference type="InterPro" id="IPR016181">
    <property type="entry name" value="Acyl_CoA_acyltransferase"/>
</dbReference>
<comment type="similarity">
    <text evidence="3">Belongs to the acetyltransferase family. NAA40 subfamily.</text>
</comment>
<evidence type="ECO:0000256" key="12">
    <source>
        <dbReference type="SAM" id="MobiDB-lite"/>
    </source>
</evidence>